<dbReference type="GO" id="GO:0032259">
    <property type="term" value="P:methylation"/>
    <property type="evidence" value="ECO:0007669"/>
    <property type="project" value="UniProtKB-KW"/>
</dbReference>
<dbReference type="Gene3D" id="1.10.10.10">
    <property type="entry name" value="Winged helix-like DNA-binding domain superfamily/Winged helix DNA-binding domain"/>
    <property type="match status" value="1"/>
</dbReference>
<evidence type="ECO:0000259" key="9">
    <source>
        <dbReference type="Pfam" id="PF01035"/>
    </source>
</evidence>
<evidence type="ECO:0000256" key="6">
    <source>
        <dbReference type="ARBA" id="ARBA00023204"/>
    </source>
</evidence>
<dbReference type="EMBL" id="CP053586">
    <property type="protein sequence ID" value="WNZ24788.1"/>
    <property type="molecule type" value="Genomic_DNA"/>
</dbReference>
<feature type="domain" description="Methylated-DNA-[protein]-cysteine S-methyltransferase DNA binding" evidence="9">
    <location>
        <begin position="80"/>
        <end position="160"/>
    </location>
</feature>
<dbReference type="Pfam" id="PF01035">
    <property type="entry name" value="DNA_binding_1"/>
    <property type="match status" value="1"/>
</dbReference>
<keyword evidence="5 8" id="KW-0227">DNA damage</keyword>
<feature type="active site" description="Nucleophile; methyl group acceptor" evidence="8">
    <location>
        <position position="131"/>
    </location>
</feature>
<evidence type="ECO:0000256" key="7">
    <source>
        <dbReference type="ARBA" id="ARBA00049348"/>
    </source>
</evidence>
<gene>
    <name evidence="11" type="ORF">HJG54_19355</name>
</gene>
<evidence type="ECO:0000259" key="10">
    <source>
        <dbReference type="Pfam" id="PF02870"/>
    </source>
</evidence>
<dbReference type="InterPro" id="IPR001497">
    <property type="entry name" value="MethylDNA_cys_MeTrfase_AS"/>
</dbReference>
<keyword evidence="6 8" id="KW-0234">DNA repair</keyword>
<evidence type="ECO:0000256" key="1">
    <source>
        <dbReference type="ARBA" id="ARBA00001286"/>
    </source>
</evidence>
<comment type="similarity">
    <text evidence="8">Belongs to the MGMT family.</text>
</comment>
<evidence type="ECO:0000256" key="8">
    <source>
        <dbReference type="HAMAP-Rule" id="MF_00772"/>
    </source>
</evidence>
<dbReference type="SUPFAM" id="SSF46767">
    <property type="entry name" value="Methylated DNA-protein cysteine methyltransferase, C-terminal domain"/>
    <property type="match status" value="1"/>
</dbReference>
<accession>A0AA96WG59</accession>
<dbReference type="PANTHER" id="PTHR10815:SF5">
    <property type="entry name" value="METHYLATED-DNA--PROTEIN-CYSTEINE METHYLTRANSFERASE"/>
    <property type="match status" value="1"/>
</dbReference>
<evidence type="ECO:0000256" key="4">
    <source>
        <dbReference type="ARBA" id="ARBA00022679"/>
    </source>
</evidence>
<protein>
    <recommendedName>
        <fullName evidence="8">Methylated-DNA--protein-cysteine methyltransferase</fullName>
        <ecNumber evidence="8">2.1.1.63</ecNumber>
    </recommendedName>
    <alternativeName>
        <fullName evidence="8">6-O-methylguanine-DNA methyltransferase</fullName>
        <shortName evidence="8">MGMT</shortName>
    </alternativeName>
    <alternativeName>
        <fullName evidence="8">O-6-methylguanine-DNA-alkyltransferase</fullName>
    </alternativeName>
</protein>
<dbReference type="GO" id="GO:0006307">
    <property type="term" value="P:DNA alkylation repair"/>
    <property type="evidence" value="ECO:0007669"/>
    <property type="project" value="UniProtKB-UniRule"/>
</dbReference>
<keyword evidence="4 8" id="KW-0808">Transferase</keyword>
<evidence type="ECO:0000256" key="3">
    <source>
        <dbReference type="ARBA" id="ARBA00022603"/>
    </source>
</evidence>
<dbReference type="GO" id="GO:0005737">
    <property type="term" value="C:cytoplasm"/>
    <property type="evidence" value="ECO:0007669"/>
    <property type="project" value="UniProtKB-SubCell"/>
</dbReference>
<comment type="catalytic activity">
    <reaction evidence="1 8">
        <text>a 4-O-methyl-thymidine in DNA + L-cysteinyl-[protein] = a thymidine in DNA + S-methyl-L-cysteinyl-[protein]</text>
        <dbReference type="Rhea" id="RHEA:53428"/>
        <dbReference type="Rhea" id="RHEA-COMP:10131"/>
        <dbReference type="Rhea" id="RHEA-COMP:10132"/>
        <dbReference type="Rhea" id="RHEA-COMP:13555"/>
        <dbReference type="Rhea" id="RHEA-COMP:13556"/>
        <dbReference type="ChEBI" id="CHEBI:29950"/>
        <dbReference type="ChEBI" id="CHEBI:82612"/>
        <dbReference type="ChEBI" id="CHEBI:137386"/>
        <dbReference type="ChEBI" id="CHEBI:137387"/>
        <dbReference type="EC" id="2.1.1.63"/>
    </reaction>
</comment>
<dbReference type="CDD" id="cd06445">
    <property type="entry name" value="ATase"/>
    <property type="match status" value="1"/>
</dbReference>
<dbReference type="PANTHER" id="PTHR10815">
    <property type="entry name" value="METHYLATED-DNA--PROTEIN-CYSTEINE METHYLTRANSFERASE"/>
    <property type="match status" value="1"/>
</dbReference>
<dbReference type="AlphaFoldDB" id="A0AA96WG59"/>
<dbReference type="RefSeq" id="WP_316430756.1">
    <property type="nucleotide sequence ID" value="NZ_CP053586.1"/>
</dbReference>
<proteinExistence type="inferred from homology"/>
<dbReference type="InterPro" id="IPR008332">
    <property type="entry name" value="MethylG_MeTrfase_N"/>
</dbReference>
<dbReference type="EC" id="2.1.1.63" evidence="8"/>
<name>A0AA96WG59_9CYAN</name>
<dbReference type="InterPro" id="IPR036631">
    <property type="entry name" value="MGMT_N_sf"/>
</dbReference>
<dbReference type="InterPro" id="IPR036388">
    <property type="entry name" value="WH-like_DNA-bd_sf"/>
</dbReference>
<keyword evidence="3 8" id="KW-0489">Methyltransferase</keyword>
<evidence type="ECO:0000313" key="11">
    <source>
        <dbReference type="EMBL" id="WNZ24788.1"/>
    </source>
</evidence>
<comment type="function">
    <text evidence="8">Involved in the cellular defense against the biological effects of O6-methylguanine (O6-MeG) and O4-methylthymine (O4-MeT) in DNA. Repairs the methylated nucleobase in DNA by stoichiometrically transferring the methyl group to a cysteine residue in the enzyme. This is a suicide reaction: the enzyme is irreversibly inactivated.</text>
</comment>
<dbReference type="Gene3D" id="3.30.160.70">
    <property type="entry name" value="Methylated DNA-protein cysteine methyltransferase domain"/>
    <property type="match status" value="1"/>
</dbReference>
<evidence type="ECO:0000256" key="5">
    <source>
        <dbReference type="ARBA" id="ARBA00022763"/>
    </source>
</evidence>
<dbReference type="FunFam" id="1.10.10.10:FF:000337">
    <property type="entry name" value="Methylated-DNA--protein-cysteine methyltransferase"/>
    <property type="match status" value="1"/>
</dbReference>
<dbReference type="SUPFAM" id="SSF53155">
    <property type="entry name" value="Methylated DNA-protein cysteine methyltransferase domain"/>
    <property type="match status" value="1"/>
</dbReference>
<dbReference type="PROSITE" id="PS00374">
    <property type="entry name" value="MGMT"/>
    <property type="match status" value="1"/>
</dbReference>
<comment type="catalytic activity">
    <reaction evidence="7 8">
        <text>a 6-O-methyl-2'-deoxyguanosine in DNA + L-cysteinyl-[protein] = S-methyl-L-cysteinyl-[protein] + a 2'-deoxyguanosine in DNA</text>
        <dbReference type="Rhea" id="RHEA:24000"/>
        <dbReference type="Rhea" id="RHEA-COMP:10131"/>
        <dbReference type="Rhea" id="RHEA-COMP:10132"/>
        <dbReference type="Rhea" id="RHEA-COMP:11367"/>
        <dbReference type="Rhea" id="RHEA-COMP:11368"/>
        <dbReference type="ChEBI" id="CHEBI:29950"/>
        <dbReference type="ChEBI" id="CHEBI:82612"/>
        <dbReference type="ChEBI" id="CHEBI:85445"/>
        <dbReference type="ChEBI" id="CHEBI:85448"/>
        <dbReference type="EC" id="2.1.1.63"/>
    </reaction>
</comment>
<keyword evidence="2 8" id="KW-0963">Cytoplasm</keyword>
<dbReference type="GO" id="GO:0003908">
    <property type="term" value="F:methylated-DNA-[protein]-cysteine S-methyltransferase activity"/>
    <property type="evidence" value="ECO:0007669"/>
    <property type="project" value="UniProtKB-UniRule"/>
</dbReference>
<dbReference type="InterPro" id="IPR014048">
    <property type="entry name" value="MethylDNA_cys_MeTrfase_DNA-bd"/>
</dbReference>
<dbReference type="NCBIfam" id="TIGR00589">
    <property type="entry name" value="ogt"/>
    <property type="match status" value="1"/>
</dbReference>
<evidence type="ECO:0000256" key="2">
    <source>
        <dbReference type="ARBA" id="ARBA00022490"/>
    </source>
</evidence>
<dbReference type="InterPro" id="IPR036217">
    <property type="entry name" value="MethylDNA_cys_MeTrfase_DNAb"/>
</dbReference>
<feature type="domain" description="Methylguanine DNA methyltransferase ribonuclease-like" evidence="10">
    <location>
        <begin position="5"/>
        <end position="76"/>
    </location>
</feature>
<dbReference type="HAMAP" id="MF_00772">
    <property type="entry name" value="OGT"/>
    <property type="match status" value="1"/>
</dbReference>
<sequence>MTLTYYRWLESPVGLLLLTSNGQSLTGLYLQGQRYFPRITADWHEAERVAPFAQAEDQLADYFAHQCQQFDLPLAPQGTAFQKQVWQYLRQIPYGQTISYGTLAQQLGQPTASRAVGAANGRNPISIIVPCHRVIASNGKLTGYAGGLDRKQWLLQHEQVAIAAHPPEPVQISLRLF</sequence>
<reference evidence="11" key="1">
    <citation type="submission" date="2020-05" db="EMBL/GenBank/DDBJ databases">
        <authorList>
            <person name="Zhu T."/>
            <person name="Keshari N."/>
            <person name="Lu X."/>
        </authorList>
    </citation>
    <scope>NUCLEOTIDE SEQUENCE</scope>
    <source>
        <strain evidence="11">NK1-12</strain>
    </source>
</reference>
<comment type="subcellular location">
    <subcellularLocation>
        <location evidence="8">Cytoplasm</location>
    </subcellularLocation>
</comment>
<organism evidence="11">
    <name type="scientific">Leptolyngbya sp. NK1-12</name>
    <dbReference type="NCBI Taxonomy" id="2547451"/>
    <lineage>
        <taxon>Bacteria</taxon>
        <taxon>Bacillati</taxon>
        <taxon>Cyanobacteriota</taxon>
        <taxon>Cyanophyceae</taxon>
        <taxon>Leptolyngbyales</taxon>
        <taxon>Leptolyngbyaceae</taxon>
        <taxon>Leptolyngbya group</taxon>
        <taxon>Leptolyngbya</taxon>
    </lineage>
</organism>
<dbReference type="Pfam" id="PF02870">
    <property type="entry name" value="Methyltransf_1N"/>
    <property type="match status" value="1"/>
</dbReference>
<dbReference type="InterPro" id="IPR023546">
    <property type="entry name" value="MGMT"/>
</dbReference>
<comment type="miscellaneous">
    <text evidence="8">This enzyme catalyzes only one turnover and therefore is not strictly catalytic. According to one definition, an enzyme is a biocatalyst that acts repeatedly and over many reaction cycles.</text>
</comment>